<organism evidence="1 2">
    <name type="scientific">Arachis hypogaea</name>
    <name type="common">Peanut</name>
    <dbReference type="NCBI Taxonomy" id="3818"/>
    <lineage>
        <taxon>Eukaryota</taxon>
        <taxon>Viridiplantae</taxon>
        <taxon>Streptophyta</taxon>
        <taxon>Embryophyta</taxon>
        <taxon>Tracheophyta</taxon>
        <taxon>Spermatophyta</taxon>
        <taxon>Magnoliopsida</taxon>
        <taxon>eudicotyledons</taxon>
        <taxon>Gunneridae</taxon>
        <taxon>Pentapetalae</taxon>
        <taxon>rosids</taxon>
        <taxon>fabids</taxon>
        <taxon>Fabales</taxon>
        <taxon>Fabaceae</taxon>
        <taxon>Papilionoideae</taxon>
        <taxon>50 kb inversion clade</taxon>
        <taxon>dalbergioids sensu lato</taxon>
        <taxon>Dalbergieae</taxon>
        <taxon>Pterocarpus clade</taxon>
        <taxon>Arachis</taxon>
    </lineage>
</organism>
<proteinExistence type="predicted"/>
<accession>A0A445E1X4</accession>
<dbReference type="PANTHER" id="PTHR47718:SF17">
    <property type="entry name" value="PROTEIN FAR1-RELATED SEQUENCE 5-LIKE"/>
    <property type="match status" value="1"/>
</dbReference>
<dbReference type="EMBL" id="SDMP01000003">
    <property type="protein sequence ID" value="RYR69331.1"/>
    <property type="molecule type" value="Genomic_DNA"/>
</dbReference>
<reference evidence="1 2" key="1">
    <citation type="submission" date="2019-01" db="EMBL/GenBank/DDBJ databases">
        <title>Sequencing of cultivated peanut Arachis hypogaea provides insights into genome evolution and oil improvement.</title>
        <authorList>
            <person name="Chen X."/>
        </authorList>
    </citation>
    <scope>NUCLEOTIDE SEQUENCE [LARGE SCALE GENOMIC DNA]</scope>
    <source>
        <strain evidence="2">cv. Fuhuasheng</strain>
        <tissue evidence="1">Leaves</tissue>
    </source>
</reference>
<dbReference type="Proteomes" id="UP000289738">
    <property type="component" value="Chromosome A03"/>
</dbReference>
<name>A0A445E1X4_ARAHY</name>
<dbReference type="PANTHER" id="PTHR47718">
    <property type="entry name" value="OS01G0519700 PROTEIN"/>
    <property type="match status" value="1"/>
</dbReference>
<evidence type="ECO:0000313" key="1">
    <source>
        <dbReference type="EMBL" id="RYR69331.1"/>
    </source>
</evidence>
<dbReference type="AlphaFoldDB" id="A0A445E1X4"/>
<evidence type="ECO:0008006" key="3">
    <source>
        <dbReference type="Google" id="ProtNLM"/>
    </source>
</evidence>
<gene>
    <name evidence="1" type="ORF">Ahy_A03g015880</name>
</gene>
<protein>
    <recommendedName>
        <fullName evidence="3">Protein FAR1-RELATED SEQUENCE</fullName>
    </recommendedName>
</protein>
<sequence>MNSTAGLNYPARIYIHTLKDVGGWIISKVVLHNSHPCCPTQAKILKQHRELSMSTKKTYQSFVAATGGHRELNFIEKDVRNYFMRKVRNRRIKISFLSSNSRTISRLSLLFGPTQGAGLPLSISEMYNLVCGSFVGVNHHGQSTPLGCSLMKNEDIESFK</sequence>
<comment type="caution">
    <text evidence="1">The sequence shown here is derived from an EMBL/GenBank/DDBJ whole genome shotgun (WGS) entry which is preliminary data.</text>
</comment>
<evidence type="ECO:0000313" key="2">
    <source>
        <dbReference type="Proteomes" id="UP000289738"/>
    </source>
</evidence>
<keyword evidence="2" id="KW-1185">Reference proteome</keyword>